<reference evidence="1 2" key="1">
    <citation type="journal article" date="2019" name="Commun. Biol.">
        <title>The bagworm genome reveals a unique fibroin gene that provides high tensile strength.</title>
        <authorList>
            <person name="Kono N."/>
            <person name="Nakamura H."/>
            <person name="Ohtoshi R."/>
            <person name="Tomita M."/>
            <person name="Numata K."/>
            <person name="Arakawa K."/>
        </authorList>
    </citation>
    <scope>NUCLEOTIDE SEQUENCE [LARGE SCALE GENOMIC DNA]</scope>
</reference>
<gene>
    <name evidence="1" type="ORF">EVAR_32240_1</name>
</gene>
<name>A0A4C1YMX4_EUMVA</name>
<dbReference type="AlphaFoldDB" id="A0A4C1YMX4"/>
<protein>
    <submittedName>
        <fullName evidence="1">Uncharacterized protein</fullName>
    </submittedName>
</protein>
<organism evidence="1 2">
    <name type="scientific">Eumeta variegata</name>
    <name type="common">Bagworm moth</name>
    <name type="synonym">Eumeta japonica</name>
    <dbReference type="NCBI Taxonomy" id="151549"/>
    <lineage>
        <taxon>Eukaryota</taxon>
        <taxon>Metazoa</taxon>
        <taxon>Ecdysozoa</taxon>
        <taxon>Arthropoda</taxon>
        <taxon>Hexapoda</taxon>
        <taxon>Insecta</taxon>
        <taxon>Pterygota</taxon>
        <taxon>Neoptera</taxon>
        <taxon>Endopterygota</taxon>
        <taxon>Lepidoptera</taxon>
        <taxon>Glossata</taxon>
        <taxon>Ditrysia</taxon>
        <taxon>Tineoidea</taxon>
        <taxon>Psychidae</taxon>
        <taxon>Oiketicinae</taxon>
        <taxon>Eumeta</taxon>
    </lineage>
</organism>
<evidence type="ECO:0000313" key="2">
    <source>
        <dbReference type="Proteomes" id="UP000299102"/>
    </source>
</evidence>
<dbReference type="OrthoDB" id="242257at2759"/>
<dbReference type="EMBL" id="BGZK01001270">
    <property type="protein sequence ID" value="GBP75989.1"/>
    <property type="molecule type" value="Genomic_DNA"/>
</dbReference>
<keyword evidence="2" id="KW-1185">Reference proteome</keyword>
<dbReference type="Proteomes" id="UP000299102">
    <property type="component" value="Unassembled WGS sequence"/>
</dbReference>
<evidence type="ECO:0000313" key="1">
    <source>
        <dbReference type="EMBL" id="GBP75989.1"/>
    </source>
</evidence>
<comment type="caution">
    <text evidence="1">The sequence shown here is derived from an EMBL/GenBank/DDBJ whole genome shotgun (WGS) entry which is preliminary data.</text>
</comment>
<sequence>MNRDRHCNRNRWKAALERYAGLPDRSDTEIGSENRTRIRTEKEARAEVKTGLGEGSRKRQDLNVLSVIFKELRQTSLQATKKQVVSAAHGHPQPQRNHLCISDLFSRNRISDIRGKGWGIEEGIEGMRWSSELIKSEEDDRGV</sequence>
<accession>A0A4C1YMX4</accession>
<proteinExistence type="predicted"/>